<evidence type="ECO:0000313" key="1">
    <source>
        <dbReference type="EMBL" id="PLW74927.1"/>
    </source>
</evidence>
<accession>A0A2N5XKG8</accession>
<dbReference type="Proteomes" id="UP000234881">
    <property type="component" value="Unassembled WGS sequence"/>
</dbReference>
<keyword evidence="2" id="KW-1185">Reference proteome</keyword>
<dbReference type="OrthoDB" id="2897833at2"/>
<dbReference type="RefSeq" id="WP_101535827.1">
    <property type="nucleotide sequence ID" value="NZ_PKUQ01000055.1"/>
</dbReference>
<dbReference type="EMBL" id="PKUQ01000055">
    <property type="protein sequence ID" value="PLW74927.1"/>
    <property type="molecule type" value="Genomic_DNA"/>
</dbReference>
<dbReference type="AlphaFoldDB" id="A0A2N5XKG8"/>
<evidence type="ECO:0008006" key="3">
    <source>
        <dbReference type="Google" id="ProtNLM"/>
    </source>
</evidence>
<dbReference type="Pfam" id="PF23169">
    <property type="entry name" value="HalD"/>
    <property type="match status" value="1"/>
</dbReference>
<evidence type="ECO:0000313" key="2">
    <source>
        <dbReference type="Proteomes" id="UP000234881"/>
    </source>
</evidence>
<reference evidence="1 2" key="1">
    <citation type="submission" date="2018-01" db="EMBL/GenBank/DDBJ databases">
        <title>The draft genome sequence of Cohaesibacter sp. H1304.</title>
        <authorList>
            <person name="Wang N.-N."/>
            <person name="Du Z.-J."/>
        </authorList>
    </citation>
    <scope>NUCLEOTIDE SEQUENCE [LARGE SCALE GENOMIC DNA]</scope>
    <source>
        <strain evidence="1 2">H1304</strain>
    </source>
</reference>
<dbReference type="Gene3D" id="2.60.120.620">
    <property type="entry name" value="q2cbj1_9rhob like domain"/>
    <property type="match status" value="1"/>
</dbReference>
<organism evidence="1 2">
    <name type="scientific">Cohaesibacter celericrescens</name>
    <dbReference type="NCBI Taxonomy" id="2067669"/>
    <lineage>
        <taxon>Bacteria</taxon>
        <taxon>Pseudomonadati</taxon>
        <taxon>Pseudomonadota</taxon>
        <taxon>Alphaproteobacteria</taxon>
        <taxon>Hyphomicrobiales</taxon>
        <taxon>Cohaesibacteraceae</taxon>
    </lineage>
</organism>
<dbReference type="SUPFAM" id="SSF51197">
    <property type="entry name" value="Clavaminate synthase-like"/>
    <property type="match status" value="1"/>
</dbReference>
<dbReference type="InterPro" id="IPR056470">
    <property type="entry name" value="BesD/HalB-like"/>
</dbReference>
<comment type="caution">
    <text evidence="1">The sequence shown here is derived from an EMBL/GenBank/DDBJ whole genome shotgun (WGS) entry which is preliminary data.</text>
</comment>
<protein>
    <recommendedName>
        <fullName evidence="3">Fe2OG dioxygenase domain-containing protein</fullName>
    </recommendedName>
</protein>
<gene>
    <name evidence="1" type="ORF">C0081_21705</name>
</gene>
<sequence>MQSLIHASISDHLGQLPEQFLKLLSAEFSSSHIVAITDLLPSHLKTAFHEEAARLLQQDAKRRDLTIDSTGGTPRHYQSVGRDVIKEHGTVIPAVFTSPDILAFLAQIADEPLHRVPYEPEEYILNSQNQTGDTHGWHWDDYTYALIWIVEAPDPLSGGRIEYVPQTQWDKDAPRDALNSILQTREVRSRYVEAGTCYLMKASTTLHRIAPLTSNTRRTVVVYTFASEADLSDETISHETMEAIYNAEIPTIAAE</sequence>
<proteinExistence type="predicted"/>
<name>A0A2N5XKG8_9HYPH</name>